<dbReference type="PANTHER" id="PTHR33112">
    <property type="entry name" value="DOMAIN PROTEIN, PUTATIVE-RELATED"/>
    <property type="match status" value="1"/>
</dbReference>
<dbReference type="Proteomes" id="UP001239213">
    <property type="component" value="Unassembled WGS sequence"/>
</dbReference>
<protein>
    <recommendedName>
        <fullName evidence="1">Heterokaryon incompatibility domain-containing protein</fullName>
    </recommendedName>
</protein>
<accession>A0AAI9TVD5</accession>
<dbReference type="EMBL" id="MPDP01000318">
    <property type="protein sequence ID" value="KAK1446577.1"/>
    <property type="molecule type" value="Genomic_DNA"/>
</dbReference>
<gene>
    <name evidence="2" type="ORF">CCUS01_12325</name>
</gene>
<proteinExistence type="predicted"/>
<dbReference type="InterPro" id="IPR010730">
    <property type="entry name" value="HET"/>
</dbReference>
<keyword evidence="3" id="KW-1185">Reference proteome</keyword>
<evidence type="ECO:0000259" key="1">
    <source>
        <dbReference type="Pfam" id="PF06985"/>
    </source>
</evidence>
<dbReference type="AlphaFoldDB" id="A0AAI9TVD5"/>
<feature type="domain" description="Heterokaryon incompatibility" evidence="1">
    <location>
        <begin position="64"/>
        <end position="213"/>
    </location>
</feature>
<comment type="caution">
    <text evidence="2">The sequence shown here is derived from an EMBL/GenBank/DDBJ whole genome shotgun (WGS) entry which is preliminary data.</text>
</comment>
<evidence type="ECO:0000313" key="3">
    <source>
        <dbReference type="Proteomes" id="UP001239213"/>
    </source>
</evidence>
<evidence type="ECO:0000313" key="2">
    <source>
        <dbReference type="EMBL" id="KAK1446577.1"/>
    </source>
</evidence>
<organism evidence="2 3">
    <name type="scientific">Colletotrichum cuscutae</name>
    <dbReference type="NCBI Taxonomy" id="1209917"/>
    <lineage>
        <taxon>Eukaryota</taxon>
        <taxon>Fungi</taxon>
        <taxon>Dikarya</taxon>
        <taxon>Ascomycota</taxon>
        <taxon>Pezizomycotina</taxon>
        <taxon>Sordariomycetes</taxon>
        <taxon>Hypocreomycetidae</taxon>
        <taxon>Glomerellales</taxon>
        <taxon>Glomerellaceae</taxon>
        <taxon>Colletotrichum</taxon>
        <taxon>Colletotrichum acutatum species complex</taxon>
    </lineage>
</organism>
<sequence>MPCTSNADNLELLKRWMSNCTRNHQRCQNQNCEKWFPTRLLHISNEGQSARLILTKDTPPLHPYITLSHRWGNFPYDKLSSDSIERFKLFVDISRLPRVFQDSIALSWRLGIHYLWIDSLCIKQDRDLSDWKTEALLMQKVYSNSMLNLSASHLGEEGDKPLHLPQPWDVFRPTKVIMEVDGLRKSYWLIDGEIWNDEVEETPLIQRAWVFQERFLAPRVLHFGKRQLAWECNELTALEMFPAGLPSFVVPQSKSKIISALIGDQSPGEPANRHFREAWSFLVGQYSRCELTNETDKLIAFSGVAKMVEVYTGNEYIAGTWKNTLIYDLAWYRTGTDSEKWPSSSTSYRAPSWSWMAVEGEIFLPFGSEDVVEHFATVLTYPTSEEVGTTAFQARGHIELACIPLMLDSIKWAGDTITEFEVAGIRVTDDAVQSGSHLDLEGSEEEITSLTQDRGVLMVPLFATNLAVFAVLVSEERGSGSYLRVGAAQIEYGRILDALQVRIPEGWTMSGSSPFIVHKTTSRLLKHLAEVRSMSQKFIRLK</sequence>
<reference evidence="2" key="1">
    <citation type="submission" date="2016-11" db="EMBL/GenBank/DDBJ databases">
        <title>The genome sequence of Colletotrichum cuscutae.</title>
        <authorList>
            <person name="Baroncelli R."/>
        </authorList>
    </citation>
    <scope>NUCLEOTIDE SEQUENCE</scope>
    <source>
        <strain evidence="2">IMI 304802</strain>
    </source>
</reference>
<dbReference type="Pfam" id="PF06985">
    <property type="entry name" value="HET"/>
    <property type="match status" value="1"/>
</dbReference>
<dbReference type="PANTHER" id="PTHR33112:SF10">
    <property type="entry name" value="TOL"/>
    <property type="match status" value="1"/>
</dbReference>
<name>A0AAI9TVD5_9PEZI</name>